<dbReference type="PANTHER" id="PTHR23196">
    <property type="entry name" value="PAX TRANSCRIPTION ACTIVATION DOMAIN INTERACTING PROTEIN"/>
    <property type="match status" value="1"/>
</dbReference>
<feature type="compositionally biased region" description="Polar residues" evidence="4">
    <location>
        <begin position="905"/>
        <end position="922"/>
    </location>
</feature>
<feature type="region of interest" description="Disordered" evidence="4">
    <location>
        <begin position="855"/>
        <end position="935"/>
    </location>
</feature>
<feature type="region of interest" description="Disordered" evidence="4">
    <location>
        <begin position="521"/>
        <end position="576"/>
    </location>
</feature>
<evidence type="ECO:0000256" key="1">
    <source>
        <dbReference type="ARBA" id="ARBA00004123"/>
    </source>
</evidence>
<keyword evidence="3" id="KW-0539">Nucleus</keyword>
<feature type="region of interest" description="Disordered" evidence="4">
    <location>
        <begin position="55"/>
        <end position="100"/>
    </location>
</feature>
<accession>A0AAV0YFF2</accession>
<dbReference type="CDD" id="cd18432">
    <property type="entry name" value="BRCT_PAXIP1_rpt6_like"/>
    <property type="match status" value="1"/>
</dbReference>
<keyword evidence="5" id="KW-0812">Transmembrane</keyword>
<comment type="caution">
    <text evidence="7">The sequence shown here is derived from an EMBL/GenBank/DDBJ whole genome shotgun (WGS) entry which is preliminary data.</text>
</comment>
<organism evidence="7 8">
    <name type="scientific">Vicia faba</name>
    <name type="common">Broad bean</name>
    <name type="synonym">Faba vulgaris</name>
    <dbReference type="NCBI Taxonomy" id="3906"/>
    <lineage>
        <taxon>Eukaryota</taxon>
        <taxon>Viridiplantae</taxon>
        <taxon>Streptophyta</taxon>
        <taxon>Embryophyta</taxon>
        <taxon>Tracheophyta</taxon>
        <taxon>Spermatophyta</taxon>
        <taxon>Magnoliopsida</taxon>
        <taxon>eudicotyledons</taxon>
        <taxon>Gunneridae</taxon>
        <taxon>Pentapetalae</taxon>
        <taxon>rosids</taxon>
        <taxon>fabids</taxon>
        <taxon>Fabales</taxon>
        <taxon>Fabaceae</taxon>
        <taxon>Papilionoideae</taxon>
        <taxon>50 kb inversion clade</taxon>
        <taxon>NPAAA clade</taxon>
        <taxon>Hologalegina</taxon>
        <taxon>IRL clade</taxon>
        <taxon>Fabeae</taxon>
        <taxon>Vicia</taxon>
    </lineage>
</organism>
<keyword evidence="5" id="KW-1133">Transmembrane helix</keyword>
<dbReference type="InterPro" id="IPR036420">
    <property type="entry name" value="BRCT_dom_sf"/>
</dbReference>
<dbReference type="CDD" id="cd17744">
    <property type="entry name" value="BRCT_MDC1_rpt1"/>
    <property type="match status" value="1"/>
</dbReference>
<keyword evidence="5" id="KW-0472">Membrane</keyword>
<dbReference type="Proteomes" id="UP001157006">
    <property type="component" value="Unassembled WGS sequence"/>
</dbReference>
<feature type="region of interest" description="Disordered" evidence="4">
    <location>
        <begin position="770"/>
        <end position="809"/>
    </location>
</feature>
<reference evidence="7 8" key="1">
    <citation type="submission" date="2023-01" db="EMBL/GenBank/DDBJ databases">
        <authorList>
            <person name="Kreplak J."/>
        </authorList>
    </citation>
    <scope>NUCLEOTIDE SEQUENCE [LARGE SCALE GENOMIC DNA]</scope>
</reference>
<name>A0AAV0YFF2_VICFA</name>
<keyword evidence="8" id="KW-1185">Reference proteome</keyword>
<feature type="compositionally biased region" description="Low complexity" evidence="4">
    <location>
        <begin position="876"/>
        <end position="887"/>
    </location>
</feature>
<sequence>MTNTFSLRKNPQYFPSRKIGYHLPFTLFPLSLCPNLILGFSSMAKQEHHRILKSTSINPEFNDGDTEPFDDSSSHSSEEDNDKENQYFEDTVPFDDGNDDDAALETEILDEGYESEGTQVLENSDDEVCVDDTPCRDSGPHSKVVADQPISDIGSEKKQTGSGSVPPRFTFIRAESLRQAALAKSNLNLKHTHEQSNFVTGMNKRESFLGSFEKVGEVDQELNHGKHNVQIEGFENGSMSNFARTTVRKLFNDDLPVETNGPSISNNDLNEGDSLDKSPEYHGEFERLSYVNSQEPGDLSQNKALECVDRFLNSNFMEFNEKTSYFTNMEKKSKSLPCFKGLQSLSKRINDRSKAKQTEIFDWDDNCEDEGGGGIYLRRKEDFFKGETHRPRSLPGCQKVKSCRPKGDKEDEPSSLPIRRKAAAHSESKLGMHNLKIRDDNKQQATRKLERNLANELDEQFNANCSRGEMGPNGNEDGQEMLDVGLDTQIAAEAMEDLFNTKEVADHVANAAFRVTRSRSANQLNNSSTGKMGPVTPKERTRKYDRKKVGVKSDLQTSGLSKKCTKKTGQREKANVMSRSKNIANELDEQFNANCSKGEMGPNGNGDGQEMFNVGLDTQIAAEAMEALFNTVEVADHVANDTTHVTRSRSTYQLNNSSTGKRGPVTPKEHTCLSKKCTKKAEQYEKGNVMSRSKKSKLNAGGNQTFGTNRNGRIVSPPIGERRKSAEALKRHHVDELNNLESNDGGSTVDRKRVQDEVFHCTPVARRTRQSLAVREGATGIDPHEKSSGVGLQPSEGLGHKPTPGSSDHLAVDDTTKLCQQEKFASKENVVSVSNGVSVDTLDYPRRRRSLRITRFSNHDNGSESLVGSSKSFKQSGDIGKGSSKSSKPTEDIGKSTAGKRKMRTNSGVKSHVNNYSPSSSRDGLVVPSDDQMPRKTLESNLNSNVKNNANVSSTKNLEVTIVDESLRDGYKTPSMATTSPANCKTPVDDASPVCMGDDYYKQSHKRKFSRACHLKVFRGDLRKELSSLNAIRPELITPSKDSRKRKDMADVRVLYSHHLDEDIVKHQKKILTRLGVSVASSIADATHFVTDQFVRTRNMLEAIAFGKPVVTHLWVESCGQANCFIDERNYILRDDKKEKEFGFSMPVSLARATQHPLLEGQRVFVTSNIKPSKEIISSLVTAVHGQAVERVGRSALKDHKIPDDLLILSCEEDYASCVPFLEKGAMVYSSELLLNGIVTQKLEYERHRLFAEHVKKTRSTIWLKRDDRKFTPVTKCN</sequence>
<protein>
    <recommendedName>
        <fullName evidence="6">BRCT domain-containing protein</fullName>
    </recommendedName>
</protein>
<gene>
    <name evidence="7" type="ORF">VFH_U017120</name>
</gene>
<evidence type="ECO:0000256" key="5">
    <source>
        <dbReference type="SAM" id="Phobius"/>
    </source>
</evidence>
<feature type="compositionally biased region" description="Polar residues" evidence="4">
    <location>
        <begin position="645"/>
        <end position="660"/>
    </location>
</feature>
<dbReference type="Pfam" id="PF16770">
    <property type="entry name" value="RTT107_BRCT_5"/>
    <property type="match status" value="1"/>
</dbReference>
<dbReference type="InterPro" id="IPR051579">
    <property type="entry name" value="DDR_Transcriptional_Reg"/>
</dbReference>
<dbReference type="Gene3D" id="3.40.50.10190">
    <property type="entry name" value="BRCT domain"/>
    <property type="match status" value="2"/>
</dbReference>
<dbReference type="GO" id="GO:0005634">
    <property type="term" value="C:nucleus"/>
    <property type="evidence" value="ECO:0007669"/>
    <property type="project" value="UniProtKB-SubCell"/>
</dbReference>
<dbReference type="SMART" id="SM00292">
    <property type="entry name" value="BRCT"/>
    <property type="match status" value="1"/>
</dbReference>
<feature type="compositionally biased region" description="Polar residues" evidence="4">
    <location>
        <begin position="260"/>
        <end position="269"/>
    </location>
</feature>
<dbReference type="Pfam" id="PF16589">
    <property type="entry name" value="BRCT_2"/>
    <property type="match status" value="1"/>
</dbReference>
<dbReference type="GO" id="GO:0006974">
    <property type="term" value="P:DNA damage response"/>
    <property type="evidence" value="ECO:0007669"/>
    <property type="project" value="UniProtKB-KW"/>
</dbReference>
<proteinExistence type="predicted"/>
<evidence type="ECO:0000256" key="4">
    <source>
        <dbReference type="SAM" id="MobiDB-lite"/>
    </source>
</evidence>
<keyword evidence="2" id="KW-0227">DNA damage</keyword>
<feature type="compositionally biased region" description="Basic residues" evidence="4">
    <location>
        <begin position="540"/>
        <end position="550"/>
    </location>
</feature>
<feature type="compositionally biased region" description="Polar residues" evidence="4">
    <location>
        <begin position="863"/>
        <end position="875"/>
    </location>
</feature>
<dbReference type="PROSITE" id="PS50172">
    <property type="entry name" value="BRCT"/>
    <property type="match status" value="1"/>
</dbReference>
<feature type="domain" description="BRCT" evidence="6">
    <location>
        <begin position="1044"/>
        <end position="1133"/>
    </location>
</feature>
<feature type="compositionally biased region" description="Polar residues" evidence="4">
    <location>
        <begin position="701"/>
        <end position="711"/>
    </location>
</feature>
<feature type="region of interest" description="Disordered" evidence="4">
    <location>
        <begin position="645"/>
        <end position="718"/>
    </location>
</feature>
<comment type="subcellular location">
    <subcellularLocation>
        <location evidence="1">Nucleus</location>
    </subcellularLocation>
</comment>
<evidence type="ECO:0000256" key="2">
    <source>
        <dbReference type="ARBA" id="ARBA00022763"/>
    </source>
</evidence>
<evidence type="ECO:0000313" key="7">
    <source>
        <dbReference type="EMBL" id="CAI8583212.1"/>
    </source>
</evidence>
<evidence type="ECO:0000313" key="8">
    <source>
        <dbReference type="Proteomes" id="UP001157006"/>
    </source>
</evidence>
<feature type="compositionally biased region" description="Polar residues" evidence="4">
    <location>
        <begin position="521"/>
        <end position="530"/>
    </location>
</feature>
<feature type="compositionally biased region" description="Basic and acidic residues" evidence="4">
    <location>
        <begin position="72"/>
        <end position="86"/>
    </location>
</feature>
<feature type="region of interest" description="Disordered" evidence="4">
    <location>
        <begin position="387"/>
        <end position="427"/>
    </location>
</feature>
<dbReference type="SUPFAM" id="SSF52113">
    <property type="entry name" value="BRCT domain"/>
    <property type="match status" value="1"/>
</dbReference>
<feature type="region of interest" description="Disordered" evidence="4">
    <location>
        <begin position="257"/>
        <end position="278"/>
    </location>
</feature>
<dbReference type="PANTHER" id="PTHR23196:SF1">
    <property type="entry name" value="PAX-INTERACTING PROTEIN 1"/>
    <property type="match status" value="1"/>
</dbReference>
<dbReference type="EMBL" id="CATIWC010000518">
    <property type="protein sequence ID" value="CAI8583212.1"/>
    <property type="molecule type" value="Genomic_DNA"/>
</dbReference>
<dbReference type="InterPro" id="IPR001357">
    <property type="entry name" value="BRCT_dom"/>
</dbReference>
<evidence type="ECO:0000259" key="6">
    <source>
        <dbReference type="PROSITE" id="PS50172"/>
    </source>
</evidence>
<evidence type="ECO:0000256" key="3">
    <source>
        <dbReference type="ARBA" id="ARBA00023242"/>
    </source>
</evidence>
<dbReference type="AlphaFoldDB" id="A0AAV0YFF2"/>
<feature type="transmembrane region" description="Helical" evidence="5">
    <location>
        <begin position="21"/>
        <end position="44"/>
    </location>
</feature>